<protein>
    <submittedName>
        <fullName evidence="1">Uncharacterized protein</fullName>
    </submittedName>
</protein>
<evidence type="ECO:0000313" key="2">
    <source>
        <dbReference type="Proteomes" id="UP000289856"/>
    </source>
</evidence>
<dbReference type="AlphaFoldDB" id="A0A3T1D1T6"/>
<sequence>MAIAKLRNEMAESKDPYVHVIGDFLISHVTKNPNDAEKIQAADKTIIKSLGAMAAEASKKKVGNHAVLTDAEGYEIVLKYFGIEGSAAPNTTLNLDDILGL</sequence>
<keyword evidence="2" id="KW-1185">Reference proteome</keyword>
<dbReference type="KEGG" id="cohn:KCTCHS21_14170"/>
<evidence type="ECO:0000313" key="1">
    <source>
        <dbReference type="EMBL" id="BBI32018.1"/>
    </source>
</evidence>
<organism evidence="1 2">
    <name type="scientific">Cohnella abietis</name>
    <dbReference type="NCBI Taxonomy" id="2507935"/>
    <lineage>
        <taxon>Bacteria</taxon>
        <taxon>Bacillati</taxon>
        <taxon>Bacillota</taxon>
        <taxon>Bacilli</taxon>
        <taxon>Bacillales</taxon>
        <taxon>Paenibacillaceae</taxon>
        <taxon>Cohnella</taxon>
    </lineage>
</organism>
<dbReference type="RefSeq" id="WP_130606248.1">
    <property type="nucleotide sequence ID" value="NZ_AP019400.1"/>
</dbReference>
<dbReference type="Proteomes" id="UP000289856">
    <property type="component" value="Chromosome"/>
</dbReference>
<reference evidence="1 2" key="1">
    <citation type="submission" date="2019-01" db="EMBL/GenBank/DDBJ databases">
        <title>Complete genome sequence of Cohnella hallensis HS21 isolated from Korean fir (Abies koreana) rhizospheric soil.</title>
        <authorList>
            <person name="Jiang L."/>
            <person name="Kang S.W."/>
            <person name="Kim S."/>
            <person name="Jung J."/>
            <person name="Kim C.Y."/>
            <person name="Kim D.H."/>
            <person name="Kim S.W."/>
            <person name="Lee J."/>
        </authorList>
    </citation>
    <scope>NUCLEOTIDE SEQUENCE [LARGE SCALE GENOMIC DNA]</scope>
    <source>
        <strain evidence="1 2">HS21</strain>
    </source>
</reference>
<gene>
    <name evidence="1" type="ORF">KCTCHS21_14170</name>
</gene>
<proteinExistence type="predicted"/>
<dbReference type="EMBL" id="AP019400">
    <property type="protein sequence ID" value="BBI32018.1"/>
    <property type="molecule type" value="Genomic_DNA"/>
</dbReference>
<accession>A0A3T1D1T6</accession>
<name>A0A3T1D1T6_9BACL</name>
<dbReference type="OrthoDB" id="2375727at2"/>